<feature type="region of interest" description="Disordered" evidence="1">
    <location>
        <begin position="1"/>
        <end position="46"/>
    </location>
</feature>
<gene>
    <name evidence="2" type="ORF">TCNE_LOCUS4320</name>
</gene>
<proteinExistence type="predicted"/>
<reference evidence="2" key="1">
    <citation type="submission" date="2018-11" db="EMBL/GenBank/DDBJ databases">
        <authorList>
            <consortium name="Pathogen Informatics"/>
        </authorList>
    </citation>
    <scope>NUCLEOTIDE SEQUENCE [LARGE SCALE GENOMIC DNA]</scope>
</reference>
<dbReference type="EMBL" id="UYWY01007056">
    <property type="protein sequence ID" value="VDM30037.1"/>
    <property type="molecule type" value="Genomic_DNA"/>
</dbReference>
<organism evidence="2">
    <name type="scientific">Toxocara canis</name>
    <name type="common">Canine roundworm</name>
    <dbReference type="NCBI Taxonomy" id="6265"/>
    <lineage>
        <taxon>Eukaryota</taxon>
        <taxon>Metazoa</taxon>
        <taxon>Ecdysozoa</taxon>
        <taxon>Nematoda</taxon>
        <taxon>Chromadorea</taxon>
        <taxon>Rhabditida</taxon>
        <taxon>Spirurina</taxon>
        <taxon>Ascaridomorpha</taxon>
        <taxon>Ascaridoidea</taxon>
        <taxon>Toxocaridae</taxon>
        <taxon>Toxocara</taxon>
    </lineage>
</organism>
<accession>A0A3P7FP93</accession>
<evidence type="ECO:0000256" key="1">
    <source>
        <dbReference type="SAM" id="MobiDB-lite"/>
    </source>
</evidence>
<name>A0A3P7FP93_TOXCA</name>
<sequence>MNEKNEKVKLPMGEEVTPAEAPGRQPLDTTCSLVPHGSDESRSPPLTVYEHGDWSGQLGQPIRSMWDNVEKVCEYLYAFIRSSEKRNTVPIRSCTLGVARFAIALVEPIRRSDCSAQAAEQQVSLCVWW</sequence>
<evidence type="ECO:0000313" key="2">
    <source>
        <dbReference type="EMBL" id="VDM30037.1"/>
    </source>
</evidence>
<dbReference type="AlphaFoldDB" id="A0A3P7FP93"/>
<protein>
    <submittedName>
        <fullName evidence="2">Uncharacterized protein</fullName>
    </submittedName>
</protein>